<dbReference type="Proteomes" id="UP001222118">
    <property type="component" value="Chromosome"/>
</dbReference>
<feature type="transmembrane region" description="Helical" evidence="1">
    <location>
        <begin position="45"/>
        <end position="64"/>
    </location>
</feature>
<feature type="transmembrane region" description="Helical" evidence="1">
    <location>
        <begin position="271"/>
        <end position="289"/>
    </location>
</feature>
<dbReference type="PANTHER" id="PTHR22911">
    <property type="entry name" value="ACYL-MALONYL CONDENSING ENZYME-RELATED"/>
    <property type="match status" value="1"/>
</dbReference>
<feature type="domain" description="EamA" evidence="2">
    <location>
        <begin position="158"/>
        <end position="287"/>
    </location>
</feature>
<evidence type="ECO:0000256" key="1">
    <source>
        <dbReference type="SAM" id="Phobius"/>
    </source>
</evidence>
<keyword evidence="1" id="KW-1133">Transmembrane helix</keyword>
<feature type="transmembrane region" description="Helical" evidence="1">
    <location>
        <begin position="133"/>
        <end position="153"/>
    </location>
</feature>
<keyword evidence="4" id="KW-1185">Reference proteome</keyword>
<dbReference type="PANTHER" id="PTHR22911:SF103">
    <property type="entry name" value="BLR2811 PROTEIN"/>
    <property type="match status" value="1"/>
</dbReference>
<keyword evidence="1" id="KW-0472">Membrane</keyword>
<feature type="transmembrane region" description="Helical" evidence="1">
    <location>
        <begin position="217"/>
        <end position="237"/>
    </location>
</feature>
<feature type="transmembrane region" description="Helical" evidence="1">
    <location>
        <begin position="189"/>
        <end position="211"/>
    </location>
</feature>
<feature type="domain" description="EamA" evidence="2">
    <location>
        <begin position="16"/>
        <end position="149"/>
    </location>
</feature>
<dbReference type="SUPFAM" id="SSF103481">
    <property type="entry name" value="Multidrug resistance efflux transporter EmrE"/>
    <property type="match status" value="2"/>
</dbReference>
<dbReference type="InterPro" id="IPR000620">
    <property type="entry name" value="EamA_dom"/>
</dbReference>
<reference evidence="3 4" key="1">
    <citation type="submission" date="2023-02" db="EMBL/GenBank/DDBJ databases">
        <title>Devosia chondri sp. nov., isolated from the phycosphere of marine algae.</title>
        <authorList>
            <person name="Kim J.M."/>
            <person name="Lee J.K."/>
            <person name="Choi B.J."/>
            <person name="Bayburt H."/>
            <person name="Jeon C.O."/>
        </authorList>
    </citation>
    <scope>NUCLEOTIDE SEQUENCE [LARGE SCALE GENOMIC DNA]</scope>
    <source>
        <strain evidence="3 4">G2-5</strain>
    </source>
</reference>
<keyword evidence="1" id="KW-0812">Transmembrane</keyword>
<feature type="transmembrane region" description="Helical" evidence="1">
    <location>
        <begin position="159"/>
        <end position="177"/>
    </location>
</feature>
<feature type="transmembrane region" description="Helical" evidence="1">
    <location>
        <begin position="249"/>
        <end position="265"/>
    </location>
</feature>
<name>A0ABY7YV76_9HYPH</name>
<feature type="transmembrane region" description="Helical" evidence="1">
    <location>
        <begin position="108"/>
        <end position="126"/>
    </location>
</feature>
<evidence type="ECO:0000259" key="2">
    <source>
        <dbReference type="Pfam" id="PF00892"/>
    </source>
</evidence>
<evidence type="ECO:0000313" key="3">
    <source>
        <dbReference type="EMBL" id="WDR05092.1"/>
    </source>
</evidence>
<dbReference type="InterPro" id="IPR037185">
    <property type="entry name" value="EmrE-like"/>
</dbReference>
<protein>
    <submittedName>
        <fullName evidence="3">DMT family transporter</fullName>
    </submittedName>
</protein>
<evidence type="ECO:0000313" key="4">
    <source>
        <dbReference type="Proteomes" id="UP001222118"/>
    </source>
</evidence>
<proteinExistence type="predicted"/>
<dbReference type="RefSeq" id="WP_282210611.1">
    <property type="nucleotide sequence ID" value="NZ_CP118247.1"/>
</dbReference>
<organism evidence="3 4">
    <name type="scientific">Devosia rhodophyticola</name>
    <dbReference type="NCBI Taxonomy" id="3026423"/>
    <lineage>
        <taxon>Bacteria</taxon>
        <taxon>Pseudomonadati</taxon>
        <taxon>Pseudomonadota</taxon>
        <taxon>Alphaproteobacteria</taxon>
        <taxon>Hyphomicrobiales</taxon>
        <taxon>Devosiaceae</taxon>
        <taxon>Devosia</taxon>
    </lineage>
</organism>
<gene>
    <name evidence="3" type="ORF">PSQ90_12430</name>
</gene>
<feature type="transmembrane region" description="Helical" evidence="1">
    <location>
        <begin position="85"/>
        <end position="102"/>
    </location>
</feature>
<sequence length="305" mass="33163">MNAPLNAVLPGENHTRAILLTITTVMIFGMQDAVAKVLVQTYSPFQITMMRYWAFAAFSLFLVSRRAPLRHALRSRVPVWQIVRGVLLMADIWLFALALQSVPLAELQSISLIYPLLVTLFAIPILGEKVGIFRLVTVGVGFMGALFIVRPGGLPMNVGVVYAVASASFYALYIVFTRKVAQHDSAPTSMVYASVIGLVLSGIVGVFHWQPMGWGDVLLVILIMGTTTAAHGLMMVALSMAPASVVQPFNYFSLPWAIFLSFAVFGHLIDLLSLGGAAIIVAAGLVVMARERMRRVPRGQPTVPH</sequence>
<dbReference type="Pfam" id="PF00892">
    <property type="entry name" value="EamA"/>
    <property type="match status" value="2"/>
</dbReference>
<feature type="transmembrane region" description="Helical" evidence="1">
    <location>
        <begin position="17"/>
        <end position="39"/>
    </location>
</feature>
<dbReference type="EMBL" id="CP118247">
    <property type="protein sequence ID" value="WDR05092.1"/>
    <property type="molecule type" value="Genomic_DNA"/>
</dbReference>
<accession>A0ABY7YV76</accession>